<keyword evidence="1" id="KW-0812">Transmembrane</keyword>
<sequence length="46" mass="5416">MITSPLEPSTRWLRRVRPVLWWVGSFLALLWALMFCLPKQTNSKAD</sequence>
<reference evidence="2 3" key="1">
    <citation type="submission" date="2021-01" db="EMBL/GenBank/DDBJ databases">
        <title>WGS of actinomycetes isolated from Thailand.</title>
        <authorList>
            <person name="Thawai C."/>
        </authorList>
    </citation>
    <scope>NUCLEOTIDE SEQUENCE [LARGE SCALE GENOMIC DNA]</scope>
    <source>
        <strain evidence="2 3">CH5-8</strain>
    </source>
</reference>
<dbReference type="RefSeq" id="WP_201827819.1">
    <property type="nucleotide sequence ID" value="NZ_JAERRH010000046.1"/>
</dbReference>
<gene>
    <name evidence="2" type="ORF">JK361_39550</name>
</gene>
<evidence type="ECO:0000313" key="2">
    <source>
        <dbReference type="EMBL" id="MBL1110574.1"/>
    </source>
</evidence>
<organism evidence="2 3">
    <name type="scientific">Streptomyces musisoli</name>
    <dbReference type="NCBI Taxonomy" id="2802280"/>
    <lineage>
        <taxon>Bacteria</taxon>
        <taxon>Bacillati</taxon>
        <taxon>Actinomycetota</taxon>
        <taxon>Actinomycetes</taxon>
        <taxon>Kitasatosporales</taxon>
        <taxon>Streptomycetaceae</taxon>
        <taxon>Streptomyces</taxon>
    </lineage>
</organism>
<evidence type="ECO:0000256" key="1">
    <source>
        <dbReference type="SAM" id="Phobius"/>
    </source>
</evidence>
<feature type="transmembrane region" description="Helical" evidence="1">
    <location>
        <begin position="20"/>
        <end position="37"/>
    </location>
</feature>
<keyword evidence="1" id="KW-1133">Transmembrane helix</keyword>
<evidence type="ECO:0000313" key="3">
    <source>
        <dbReference type="Proteomes" id="UP000621386"/>
    </source>
</evidence>
<accession>A0ABS1PEL3</accession>
<proteinExistence type="predicted"/>
<keyword evidence="3" id="KW-1185">Reference proteome</keyword>
<dbReference type="EMBL" id="JAERRH010000046">
    <property type="protein sequence ID" value="MBL1110574.1"/>
    <property type="molecule type" value="Genomic_DNA"/>
</dbReference>
<dbReference type="Proteomes" id="UP000621386">
    <property type="component" value="Unassembled WGS sequence"/>
</dbReference>
<protein>
    <submittedName>
        <fullName evidence="2">Uncharacterized protein</fullName>
    </submittedName>
</protein>
<keyword evidence="1" id="KW-0472">Membrane</keyword>
<name>A0ABS1PEL3_9ACTN</name>
<comment type="caution">
    <text evidence="2">The sequence shown here is derived from an EMBL/GenBank/DDBJ whole genome shotgun (WGS) entry which is preliminary data.</text>
</comment>